<dbReference type="SUPFAM" id="SSF57756">
    <property type="entry name" value="Retrovirus zinc finger-like domains"/>
    <property type="match status" value="1"/>
</dbReference>
<keyword evidence="1" id="KW-0479">Metal-binding</keyword>
<dbReference type="Gene3D" id="4.10.60.10">
    <property type="entry name" value="Zinc finger, CCHC-type"/>
    <property type="match status" value="1"/>
</dbReference>
<organism evidence="4 5">
    <name type="scientific">Caenorhabditis tropicalis</name>
    <dbReference type="NCBI Taxonomy" id="1561998"/>
    <lineage>
        <taxon>Eukaryota</taxon>
        <taxon>Metazoa</taxon>
        <taxon>Ecdysozoa</taxon>
        <taxon>Nematoda</taxon>
        <taxon>Chromadorea</taxon>
        <taxon>Rhabditida</taxon>
        <taxon>Rhabditina</taxon>
        <taxon>Rhabditomorpha</taxon>
        <taxon>Rhabditoidea</taxon>
        <taxon>Rhabditidae</taxon>
        <taxon>Peloderinae</taxon>
        <taxon>Caenorhabditis</taxon>
    </lineage>
</organism>
<dbReference type="AlphaFoldDB" id="A0A1I7U620"/>
<dbReference type="GO" id="GO:0003676">
    <property type="term" value="F:nucleic acid binding"/>
    <property type="evidence" value="ECO:0007669"/>
    <property type="project" value="InterPro"/>
</dbReference>
<feature type="compositionally biased region" description="Polar residues" evidence="2">
    <location>
        <begin position="337"/>
        <end position="352"/>
    </location>
</feature>
<protein>
    <submittedName>
        <fullName evidence="5">CCHC-type domain-containing protein</fullName>
    </submittedName>
</protein>
<dbReference type="Proteomes" id="UP000095282">
    <property type="component" value="Unplaced"/>
</dbReference>
<feature type="domain" description="CCHC-type" evidence="3">
    <location>
        <begin position="184"/>
        <end position="199"/>
    </location>
</feature>
<evidence type="ECO:0000259" key="3">
    <source>
        <dbReference type="PROSITE" id="PS50158"/>
    </source>
</evidence>
<dbReference type="eggNOG" id="ENOG502TFE4">
    <property type="taxonomic scope" value="Eukaryota"/>
</dbReference>
<keyword evidence="1" id="KW-0862">Zinc</keyword>
<dbReference type="GO" id="GO:0008270">
    <property type="term" value="F:zinc ion binding"/>
    <property type="evidence" value="ECO:0007669"/>
    <property type="project" value="UniProtKB-KW"/>
</dbReference>
<dbReference type="InterPro" id="IPR001878">
    <property type="entry name" value="Znf_CCHC"/>
</dbReference>
<dbReference type="WBParaSite" id="Csp11.Scaffold629.g15218.t1">
    <property type="protein sequence ID" value="Csp11.Scaffold629.g15218.t1"/>
    <property type="gene ID" value="Csp11.Scaffold629.g15218"/>
</dbReference>
<dbReference type="GO" id="GO:0005737">
    <property type="term" value="C:cytoplasm"/>
    <property type="evidence" value="ECO:0007669"/>
    <property type="project" value="UniProtKB-ARBA"/>
</dbReference>
<feature type="compositionally biased region" description="Basic residues" evidence="2">
    <location>
        <begin position="165"/>
        <end position="178"/>
    </location>
</feature>
<evidence type="ECO:0000313" key="5">
    <source>
        <dbReference type="WBParaSite" id="Csp11.Scaffold629.g15218.t1"/>
    </source>
</evidence>
<feature type="region of interest" description="Disordered" evidence="2">
    <location>
        <begin position="146"/>
        <end position="183"/>
    </location>
</feature>
<evidence type="ECO:0000256" key="1">
    <source>
        <dbReference type="PROSITE-ProRule" id="PRU00047"/>
    </source>
</evidence>
<accession>A0A1I7U620</accession>
<dbReference type="GO" id="GO:0019899">
    <property type="term" value="F:enzyme binding"/>
    <property type="evidence" value="ECO:0007669"/>
    <property type="project" value="UniProtKB-ARBA"/>
</dbReference>
<dbReference type="PROSITE" id="PS50158">
    <property type="entry name" value="ZF_CCHC"/>
    <property type="match status" value="1"/>
</dbReference>
<dbReference type="InterPro" id="IPR036875">
    <property type="entry name" value="Znf_CCHC_sf"/>
</dbReference>
<feature type="region of interest" description="Disordered" evidence="2">
    <location>
        <begin position="335"/>
        <end position="366"/>
    </location>
</feature>
<keyword evidence="1" id="KW-0863">Zinc-finger</keyword>
<reference evidence="5" key="1">
    <citation type="submission" date="2016-11" db="UniProtKB">
        <authorList>
            <consortium name="WormBaseParasite"/>
        </authorList>
    </citation>
    <scope>IDENTIFICATION</scope>
</reference>
<name>A0A1I7U620_9PELO</name>
<evidence type="ECO:0000313" key="4">
    <source>
        <dbReference type="Proteomes" id="UP000095282"/>
    </source>
</evidence>
<proteinExistence type="predicted"/>
<evidence type="ECO:0000256" key="2">
    <source>
        <dbReference type="SAM" id="MobiDB-lite"/>
    </source>
</evidence>
<dbReference type="STRING" id="1561998.A0A1I7U620"/>
<keyword evidence="4" id="KW-1185">Reference proteome</keyword>
<sequence length="366" mass="39041">MSDASSDVKSMKTVGGTVTPLIDYYGRSRAPNPWPVPMITKQAGGAFGNSGGTGEQPKKYGGGFGSSTYDGFGSVGRSGASGTEDDSKSFVFRKETAGFHSARGGFVEGYGCAMSSSSRLITSDSLNIIKDQCVTPPPTENVLGANSLRRGGFSPRISEAMSPSKRSRTGRRSGRRGRGGPGHCFHCQEHGHISRLCPKKAADTENFEGNETEGKRFVEEEIVSGQPRTVPLMEIGRSSMMSTTQTEDLSKTTTPLPPKLFQSGSLSYQDAKLENQKARESYYGGYSYGSNFSNTVVKSRTGIESQLSCCGEGGRISSSGVDKFSEQLDNALKLHVSESSVSSPRGLTQQGKTGAVSRISPIQKRK</sequence>